<keyword evidence="2 6" id="KW-0808">Transferase</keyword>
<reference evidence="8 9" key="1">
    <citation type="journal article" date="2010" name="Stand. Genomic Sci.">
        <title>Complete genome sequence of Acetohalobium arabaticum type strain (Z-7288).</title>
        <authorList>
            <person name="Sikorski J."/>
            <person name="Lapidus A."/>
            <person name="Chertkov O."/>
            <person name="Lucas S."/>
            <person name="Copeland A."/>
            <person name="Glavina Del Rio T."/>
            <person name="Nolan M."/>
            <person name="Tice H."/>
            <person name="Cheng J.F."/>
            <person name="Han C."/>
            <person name="Brambilla E."/>
            <person name="Pitluck S."/>
            <person name="Liolios K."/>
            <person name="Ivanova N."/>
            <person name="Mavromatis K."/>
            <person name="Mikhailova N."/>
            <person name="Pati A."/>
            <person name="Bruce D."/>
            <person name="Detter C."/>
            <person name="Tapia R."/>
            <person name="Goodwin L."/>
            <person name="Chen A."/>
            <person name="Palaniappan K."/>
            <person name="Land M."/>
            <person name="Hauser L."/>
            <person name="Chang Y.J."/>
            <person name="Jeffries C.D."/>
            <person name="Rohde M."/>
            <person name="Goker M."/>
            <person name="Spring S."/>
            <person name="Woyke T."/>
            <person name="Bristow J."/>
            <person name="Eisen J.A."/>
            <person name="Markowitz V."/>
            <person name="Hugenholtz P."/>
            <person name="Kyrpides N.C."/>
            <person name="Klenk H.P."/>
        </authorList>
    </citation>
    <scope>NUCLEOTIDE SEQUENCE [LARGE SCALE GENOMIC DNA]</scope>
    <source>
        <strain evidence="9">ATCC 49924 / DSM 5501 / Z-7288</strain>
    </source>
</reference>
<dbReference type="SUPFAM" id="SSF53067">
    <property type="entry name" value="Actin-like ATPase domain"/>
    <property type="match status" value="2"/>
</dbReference>
<evidence type="ECO:0000313" key="9">
    <source>
        <dbReference type="Proteomes" id="UP000001661"/>
    </source>
</evidence>
<dbReference type="RefSeq" id="WP_013277443.1">
    <property type="nucleotide sequence ID" value="NC_014378.1"/>
</dbReference>
<gene>
    <name evidence="6" type="primary">buk</name>
    <name evidence="8" type="ordered locus">Acear_0451</name>
</gene>
<dbReference type="PIRSF" id="PIRSF036458">
    <property type="entry name" value="Butyrate_kin"/>
    <property type="match status" value="1"/>
</dbReference>
<dbReference type="InterPro" id="IPR011245">
    <property type="entry name" value="Butyrate_kin"/>
</dbReference>
<dbReference type="GO" id="GO:0005524">
    <property type="term" value="F:ATP binding"/>
    <property type="evidence" value="ECO:0007669"/>
    <property type="project" value="UniProtKB-KW"/>
</dbReference>
<dbReference type="PANTHER" id="PTHR21060">
    <property type="entry name" value="ACETATE KINASE"/>
    <property type="match status" value="1"/>
</dbReference>
<dbReference type="PRINTS" id="PR00471">
    <property type="entry name" value="ACETATEKNASE"/>
</dbReference>
<name>D9QUT8_ACEAZ</name>
<dbReference type="PANTHER" id="PTHR21060:SF3">
    <property type="entry name" value="BUTYRATE KINASE 2-RELATED"/>
    <property type="match status" value="1"/>
</dbReference>
<sequence>MENIEIIFTVNPGATSTKCALYQLVDNEIDCIAEEAINHPDEEIVEFDSVSDQVDYREELVRQFIDQSLPQQGEIIACAGRGGMLTPVPSGAIKVNDELVDFCLNDPVYYHASNLGAPLAYRVANTYGIEAFIVDPVAVDELTEVARVSGCKDFPRFSFVHALNVRATVRKLAEKLGKDFEDMKCVTAHLGGGFSIAAIDQGRIVDNDNRMEGGPFTPERAGGVPPIPLVEACFSGDYTKEELMKKLYGEGGVYGYLGTKDMREVVKRVEDGDEYATLIYDAMIYQICKEIAAMASVVSFDLDGIVVTGGLAYSDKIIADIKAKVSKLGQVYVYPGSNESEALAATAARVINGEEYREWPVEVSN</sequence>
<dbReference type="GO" id="GO:0047761">
    <property type="term" value="F:butyrate kinase activity"/>
    <property type="evidence" value="ECO:0007669"/>
    <property type="project" value="UniProtKB-UniRule"/>
</dbReference>
<dbReference type="NCBIfam" id="TIGR02707">
    <property type="entry name" value="butyr_kinase"/>
    <property type="match status" value="1"/>
</dbReference>
<accession>D9QUT8</accession>
<dbReference type="InterPro" id="IPR043129">
    <property type="entry name" value="ATPase_NBD"/>
</dbReference>
<comment type="similarity">
    <text evidence="6 7">Belongs to the acetokinase family.</text>
</comment>
<dbReference type="eggNOG" id="COG3426">
    <property type="taxonomic scope" value="Bacteria"/>
</dbReference>
<dbReference type="AlphaFoldDB" id="D9QUT8"/>
<dbReference type="GO" id="GO:0008776">
    <property type="term" value="F:acetate kinase activity"/>
    <property type="evidence" value="ECO:0007669"/>
    <property type="project" value="TreeGrafter"/>
</dbReference>
<comment type="catalytic activity">
    <reaction evidence="6">
        <text>butanoate + ATP = butanoyl phosphate + ADP</text>
        <dbReference type="Rhea" id="RHEA:13585"/>
        <dbReference type="ChEBI" id="CHEBI:17968"/>
        <dbReference type="ChEBI" id="CHEBI:30616"/>
        <dbReference type="ChEBI" id="CHEBI:58079"/>
        <dbReference type="ChEBI" id="CHEBI:456216"/>
        <dbReference type="EC" id="2.7.2.7"/>
    </reaction>
</comment>
<keyword evidence="9" id="KW-1185">Reference proteome</keyword>
<evidence type="ECO:0000256" key="6">
    <source>
        <dbReference type="HAMAP-Rule" id="MF_00542"/>
    </source>
</evidence>
<dbReference type="InterPro" id="IPR000890">
    <property type="entry name" value="Aliphatic_acid_kin_short-chain"/>
</dbReference>
<dbReference type="STRING" id="574087.Acear_0451"/>
<proteinExistence type="inferred from homology"/>
<organism evidence="8 9">
    <name type="scientific">Acetohalobium arabaticum (strain ATCC 49924 / DSM 5501 / Z-7288)</name>
    <dbReference type="NCBI Taxonomy" id="574087"/>
    <lineage>
        <taxon>Bacteria</taxon>
        <taxon>Bacillati</taxon>
        <taxon>Bacillota</taxon>
        <taxon>Clostridia</taxon>
        <taxon>Halanaerobiales</taxon>
        <taxon>Halobacteroidaceae</taxon>
        <taxon>Acetohalobium</taxon>
    </lineage>
</organism>
<dbReference type="EMBL" id="CP002105">
    <property type="protein sequence ID" value="ADL11997.1"/>
    <property type="molecule type" value="Genomic_DNA"/>
</dbReference>
<keyword evidence="1 6" id="KW-0963">Cytoplasm</keyword>
<dbReference type="CDD" id="cd24011">
    <property type="entry name" value="ASKHA_NBD_BK"/>
    <property type="match status" value="1"/>
</dbReference>
<evidence type="ECO:0000256" key="2">
    <source>
        <dbReference type="ARBA" id="ARBA00022679"/>
    </source>
</evidence>
<dbReference type="OrthoDB" id="9771859at2"/>
<dbReference type="Gene3D" id="3.30.420.40">
    <property type="match status" value="2"/>
</dbReference>
<evidence type="ECO:0000256" key="1">
    <source>
        <dbReference type="ARBA" id="ARBA00022490"/>
    </source>
</evidence>
<keyword evidence="3 6" id="KW-0547">Nucleotide-binding</keyword>
<dbReference type="KEGG" id="aar:Acear_0451"/>
<dbReference type="NCBIfam" id="NF002834">
    <property type="entry name" value="PRK03011.1-5"/>
    <property type="match status" value="1"/>
</dbReference>
<dbReference type="HAMAP" id="MF_00542">
    <property type="entry name" value="Butyrate_kinase"/>
    <property type="match status" value="1"/>
</dbReference>
<protein>
    <recommendedName>
        <fullName evidence="6">Probable butyrate kinase</fullName>
        <shortName evidence="6">BK</shortName>
        <ecNumber evidence="6">2.7.2.7</ecNumber>
    </recommendedName>
    <alternativeName>
        <fullName evidence="6">Branched-chain carboxylic acid kinase</fullName>
    </alternativeName>
</protein>
<evidence type="ECO:0000256" key="7">
    <source>
        <dbReference type="RuleBase" id="RU003835"/>
    </source>
</evidence>
<evidence type="ECO:0000256" key="4">
    <source>
        <dbReference type="ARBA" id="ARBA00022777"/>
    </source>
</evidence>
<dbReference type="HOGENOM" id="CLU_048716_0_0_9"/>
<evidence type="ECO:0000256" key="5">
    <source>
        <dbReference type="ARBA" id="ARBA00022840"/>
    </source>
</evidence>
<keyword evidence="4 6" id="KW-0418">Kinase</keyword>
<dbReference type="GO" id="GO:0006083">
    <property type="term" value="P:acetate metabolic process"/>
    <property type="evidence" value="ECO:0007669"/>
    <property type="project" value="TreeGrafter"/>
</dbReference>
<dbReference type="Proteomes" id="UP000001661">
    <property type="component" value="Chromosome"/>
</dbReference>
<comment type="subcellular location">
    <subcellularLocation>
        <location evidence="6">Cytoplasm</location>
    </subcellularLocation>
</comment>
<keyword evidence="5 6" id="KW-0067">ATP-binding</keyword>
<dbReference type="EC" id="2.7.2.7" evidence="6"/>
<evidence type="ECO:0000256" key="3">
    <source>
        <dbReference type="ARBA" id="ARBA00022741"/>
    </source>
</evidence>
<evidence type="ECO:0000313" key="8">
    <source>
        <dbReference type="EMBL" id="ADL11997.1"/>
    </source>
</evidence>
<dbReference type="GO" id="GO:0005737">
    <property type="term" value="C:cytoplasm"/>
    <property type="evidence" value="ECO:0007669"/>
    <property type="project" value="UniProtKB-SubCell"/>
</dbReference>
<dbReference type="Pfam" id="PF00871">
    <property type="entry name" value="Acetate_kinase"/>
    <property type="match status" value="1"/>
</dbReference>